<dbReference type="InterPro" id="IPR013321">
    <property type="entry name" value="Arc_rbn_hlx_hlx"/>
</dbReference>
<dbReference type="Gene3D" id="1.10.1220.10">
    <property type="entry name" value="Met repressor-like"/>
    <property type="match status" value="1"/>
</dbReference>
<dbReference type="Proteomes" id="UP000028059">
    <property type="component" value="Unassembled WGS sequence"/>
</dbReference>
<keyword evidence="2" id="KW-1185">Reference proteome</keyword>
<dbReference type="AlphaFoldDB" id="A0A081RNT9"/>
<reference evidence="1 2" key="1">
    <citation type="submission" date="2014-06" db="EMBL/GenBank/DDBJ databases">
        <authorList>
            <person name="Ngugi D.K."/>
            <person name="Blom J."/>
            <person name="Alam I."/>
            <person name="Rashid M."/>
            <person name="Ba Alawi W."/>
            <person name="Zhang G."/>
            <person name="Hikmawan T."/>
            <person name="Guan Y."/>
            <person name="Antunes A."/>
            <person name="Siam R."/>
            <person name="ElDorry H."/>
            <person name="Bajic V."/>
            <person name="Stingl U."/>
        </authorList>
    </citation>
    <scope>NUCLEOTIDE SEQUENCE [LARGE SCALE GENOMIC DNA]</scope>
    <source>
        <strain evidence="1">SCGC AAA799-N04</strain>
    </source>
</reference>
<organism evidence="1 2">
    <name type="scientific">Marine Group I thaumarchaeote SCGC AAA799-N04</name>
    <dbReference type="NCBI Taxonomy" id="1502293"/>
    <lineage>
        <taxon>Archaea</taxon>
        <taxon>Nitrososphaerota</taxon>
        <taxon>Marine Group I</taxon>
    </lineage>
</organism>
<accession>A0A081RNT9</accession>
<comment type="caution">
    <text evidence="1">The sequence shown here is derived from an EMBL/GenBank/DDBJ whole genome shotgun (WGS) entry which is preliminary data.</text>
</comment>
<proteinExistence type="predicted"/>
<dbReference type="EMBL" id="JOKN01000007">
    <property type="protein sequence ID" value="KEQ56862.1"/>
    <property type="molecule type" value="Genomic_DNA"/>
</dbReference>
<evidence type="ECO:0000313" key="2">
    <source>
        <dbReference type="Proteomes" id="UP000028059"/>
    </source>
</evidence>
<evidence type="ECO:0000313" key="1">
    <source>
        <dbReference type="EMBL" id="KEQ56862.1"/>
    </source>
</evidence>
<sequence>MEKRNLITVRDVNEQVLRRFKAKIAANKMKMGQALTQAMKQWIEKEEEKSESINVKILSKTKSFDWGKGTEMTSKQIDEILY</sequence>
<protein>
    <submittedName>
        <fullName evidence="1">Uncharacterized protein</fullName>
    </submittedName>
</protein>
<gene>
    <name evidence="1" type="ORF">AAA799N04_00532</name>
</gene>
<name>A0A081RNT9_9ARCH</name>
<dbReference type="GO" id="GO:0006355">
    <property type="term" value="P:regulation of DNA-templated transcription"/>
    <property type="evidence" value="ECO:0007669"/>
    <property type="project" value="InterPro"/>
</dbReference>